<dbReference type="AlphaFoldDB" id="A0A250FAI8"/>
<dbReference type="RefSeq" id="WP_095914186.1">
    <property type="nucleotide sequence ID" value="NZ_CP022384.1"/>
</dbReference>
<dbReference type="SUPFAM" id="SSF53474">
    <property type="entry name" value="alpha/beta-Hydrolases"/>
    <property type="match status" value="1"/>
</dbReference>
<proteinExistence type="predicted"/>
<evidence type="ECO:0000313" key="3">
    <source>
        <dbReference type="Proteomes" id="UP000217276"/>
    </source>
</evidence>
<organism evidence="2 3">
    <name type="scientific">Capnocytophaga leadbetteri</name>
    <dbReference type="NCBI Taxonomy" id="327575"/>
    <lineage>
        <taxon>Bacteria</taxon>
        <taxon>Pseudomonadati</taxon>
        <taxon>Bacteroidota</taxon>
        <taxon>Flavobacteriia</taxon>
        <taxon>Flavobacteriales</taxon>
        <taxon>Flavobacteriaceae</taxon>
        <taxon>Capnocytophaga</taxon>
    </lineage>
</organism>
<feature type="chain" id="PRO_5013190939" evidence="1">
    <location>
        <begin position="20"/>
        <end position="381"/>
    </location>
</feature>
<dbReference type="InterPro" id="IPR011990">
    <property type="entry name" value="TPR-like_helical_dom_sf"/>
</dbReference>
<dbReference type="InterPro" id="IPR029058">
    <property type="entry name" value="AB_hydrolase_fold"/>
</dbReference>
<keyword evidence="3" id="KW-1185">Reference proteome</keyword>
<accession>A0A250FAI8</accession>
<dbReference type="InterPro" id="IPR000801">
    <property type="entry name" value="Esterase-like"/>
</dbReference>
<name>A0A250FAI8_9FLAO</name>
<dbReference type="Pfam" id="PF00756">
    <property type="entry name" value="Esterase"/>
    <property type="match status" value="1"/>
</dbReference>
<keyword evidence="1" id="KW-0732">Signal</keyword>
<evidence type="ECO:0000313" key="2">
    <source>
        <dbReference type="EMBL" id="ATA82134.1"/>
    </source>
</evidence>
<protein>
    <submittedName>
        <fullName evidence="2">Esterase</fullName>
    </submittedName>
</protein>
<dbReference type="Gene3D" id="3.40.50.1820">
    <property type="entry name" value="alpha/beta hydrolase"/>
    <property type="match status" value="1"/>
</dbReference>
<dbReference type="Proteomes" id="UP000217276">
    <property type="component" value="Chromosome"/>
</dbReference>
<sequence length="381" mass="43462">MKKISTLLLVLLALPNVFAQFTTENFSSGKLNRSQKIGIYKPANYSDKQSYPLLVVLDAETLLEPVITMAKYYEQYQEMPKCIIVGVFGTKLEDVAIIDEVARPMNESARFFEFISTELVPYMQGKFPIAEMKGIIGAEAAGFLINYYMLSEKPVFNMYVSLNPVTIPRMGEQFAEALALGFKKRMFYYIAVADVENKLNYDTAIRFQQAMRSTPAHESVQYYFSDMKGEAVNRAKLEGLAEAFDKCFDVYKPIGGKEFKTKMETLNSGIFEYLENKYNTIEEYFGVKKKPTLNDIMADYTAIKGAADWPSLKKLSKYVEDNGYAKTAMPSYFMAEYYEKTSDYKKALKTYQKAYTEQDIDFITGDLITDKINQLKSGGKK</sequence>
<dbReference type="Gene3D" id="1.25.40.10">
    <property type="entry name" value="Tetratricopeptide repeat domain"/>
    <property type="match status" value="1"/>
</dbReference>
<reference evidence="3" key="1">
    <citation type="submission" date="2017-06" db="EMBL/GenBank/DDBJ databases">
        <title>Capnocytophaga spp. assemblies.</title>
        <authorList>
            <person name="Gulvik C.A."/>
        </authorList>
    </citation>
    <scope>NUCLEOTIDE SEQUENCE [LARGE SCALE GENOMIC DNA]</scope>
    <source>
        <strain evidence="3">H6253</strain>
    </source>
</reference>
<feature type="signal peptide" evidence="1">
    <location>
        <begin position="1"/>
        <end position="19"/>
    </location>
</feature>
<gene>
    <name evidence="2" type="ORF">CGC53_07130</name>
</gene>
<dbReference type="EMBL" id="CP022384">
    <property type="protein sequence ID" value="ATA82134.1"/>
    <property type="molecule type" value="Genomic_DNA"/>
</dbReference>
<dbReference type="KEGG" id="clk:CGC53_07130"/>
<evidence type="ECO:0000256" key="1">
    <source>
        <dbReference type="SAM" id="SignalP"/>
    </source>
</evidence>